<evidence type="ECO:0000259" key="1">
    <source>
        <dbReference type="SMART" id="SM00479"/>
    </source>
</evidence>
<dbReference type="PANTHER" id="PTHR30231">
    <property type="entry name" value="DNA POLYMERASE III SUBUNIT EPSILON"/>
    <property type="match status" value="1"/>
</dbReference>
<organism evidence="2 3">
    <name type="scientific">Rhodobacter flavimaris</name>
    <dbReference type="NCBI Taxonomy" id="2907145"/>
    <lineage>
        <taxon>Bacteria</taxon>
        <taxon>Pseudomonadati</taxon>
        <taxon>Pseudomonadota</taxon>
        <taxon>Alphaproteobacteria</taxon>
        <taxon>Rhodobacterales</taxon>
        <taxon>Rhodobacter group</taxon>
        <taxon>Rhodobacter</taxon>
    </lineage>
</organism>
<sequence length="189" mass="21032">MREKSVRSAVPDGSYRFVALDVETACSDTSSICQIGIACVRSDDVIESWVTYVNPRSHFSTFNTRLHGIGPDHVREAPDFSQAIALLEPLLARHLVIQHSGFDRRAIQGAYEELGRSAPNWRWGDSVRIARRAWPEFIGNGGHGLSHLKERLQLDFEHHDAGEDARAAALVVLHAERRTGLSIDALLGR</sequence>
<feature type="domain" description="Exonuclease" evidence="1">
    <location>
        <begin position="16"/>
        <end position="181"/>
    </location>
</feature>
<protein>
    <submittedName>
        <fullName evidence="2">3'-5' exonuclease</fullName>
    </submittedName>
</protein>
<dbReference type="CDD" id="cd06130">
    <property type="entry name" value="DNA_pol_III_epsilon_like"/>
    <property type="match status" value="1"/>
</dbReference>
<dbReference type="InterPro" id="IPR013520">
    <property type="entry name" value="Ribonucl_H"/>
</dbReference>
<dbReference type="SMART" id="SM00479">
    <property type="entry name" value="EXOIII"/>
    <property type="match status" value="1"/>
</dbReference>
<keyword evidence="2" id="KW-0378">Hydrolase</keyword>
<dbReference type="EMBL" id="JAJUOS010000002">
    <property type="protein sequence ID" value="MCE5972436.1"/>
    <property type="molecule type" value="Genomic_DNA"/>
</dbReference>
<dbReference type="GO" id="GO:0004527">
    <property type="term" value="F:exonuclease activity"/>
    <property type="evidence" value="ECO:0007669"/>
    <property type="project" value="UniProtKB-KW"/>
</dbReference>
<evidence type="ECO:0000313" key="3">
    <source>
        <dbReference type="Proteomes" id="UP001521181"/>
    </source>
</evidence>
<proteinExistence type="predicted"/>
<dbReference type="Pfam" id="PF00929">
    <property type="entry name" value="RNase_T"/>
    <property type="match status" value="1"/>
</dbReference>
<comment type="caution">
    <text evidence="2">The sequence shown here is derived from an EMBL/GenBank/DDBJ whole genome shotgun (WGS) entry which is preliminary data.</text>
</comment>
<accession>A0ABS8YRD6</accession>
<dbReference type="Gene3D" id="3.30.420.10">
    <property type="entry name" value="Ribonuclease H-like superfamily/Ribonuclease H"/>
    <property type="match status" value="1"/>
</dbReference>
<dbReference type="Proteomes" id="UP001521181">
    <property type="component" value="Unassembled WGS sequence"/>
</dbReference>
<keyword evidence="2" id="KW-0269">Exonuclease</keyword>
<reference evidence="2 3" key="1">
    <citation type="submission" date="2021-12" db="EMBL/GenBank/DDBJ databases">
        <title>Sinirhodobacter sp. WL0062 is a bacterium isolated from seawater.</title>
        <authorList>
            <person name="Wang L."/>
            <person name="He W."/>
            <person name="Zhang D.-F."/>
        </authorList>
    </citation>
    <scope>NUCLEOTIDE SEQUENCE [LARGE SCALE GENOMIC DNA]</scope>
    <source>
        <strain evidence="2 3">WL0062</strain>
    </source>
</reference>
<dbReference type="RefSeq" id="WP_233675457.1">
    <property type="nucleotide sequence ID" value="NZ_JAJUOS010000002.1"/>
</dbReference>
<dbReference type="PANTHER" id="PTHR30231:SF42">
    <property type="entry name" value="EXONUCLEASE"/>
    <property type="match status" value="1"/>
</dbReference>
<keyword evidence="3" id="KW-1185">Reference proteome</keyword>
<gene>
    <name evidence="2" type="ORF">LZA78_02890</name>
</gene>
<dbReference type="SUPFAM" id="SSF53098">
    <property type="entry name" value="Ribonuclease H-like"/>
    <property type="match status" value="1"/>
</dbReference>
<dbReference type="InterPro" id="IPR036397">
    <property type="entry name" value="RNaseH_sf"/>
</dbReference>
<keyword evidence="2" id="KW-0540">Nuclease</keyword>
<evidence type="ECO:0000313" key="2">
    <source>
        <dbReference type="EMBL" id="MCE5972436.1"/>
    </source>
</evidence>
<dbReference type="InterPro" id="IPR012337">
    <property type="entry name" value="RNaseH-like_sf"/>
</dbReference>
<name>A0ABS8YRD6_9RHOB</name>